<name>A0A915KEV2_ROMCU</name>
<evidence type="ECO:0000313" key="13">
    <source>
        <dbReference type="Proteomes" id="UP000887565"/>
    </source>
</evidence>
<dbReference type="PRINTS" id="PR01262">
    <property type="entry name" value="INNEXIN"/>
</dbReference>
<keyword evidence="10 12" id="KW-0472">Membrane</keyword>
<proteinExistence type="inferred from homology"/>
<comment type="similarity">
    <text evidence="12">Belongs to the pannexin family.</text>
</comment>
<dbReference type="Pfam" id="PF00876">
    <property type="entry name" value="Innexin"/>
    <property type="match status" value="1"/>
</dbReference>
<dbReference type="PANTHER" id="PTHR11893:SF18">
    <property type="entry name" value="INNEXIN UNC-7"/>
    <property type="match status" value="1"/>
</dbReference>
<dbReference type="PANTHER" id="PTHR11893">
    <property type="entry name" value="INNEXIN"/>
    <property type="match status" value="1"/>
</dbReference>
<dbReference type="GO" id="GO:0005921">
    <property type="term" value="C:gap junction"/>
    <property type="evidence" value="ECO:0007669"/>
    <property type="project" value="UniProtKB-SubCell"/>
</dbReference>
<protein>
    <recommendedName>
        <fullName evidence="12">Innexin</fullName>
    </recommendedName>
</protein>
<keyword evidence="6" id="KW-0303">Gap junction</keyword>
<sequence length="263" mass="30597">MACDARLMDTDLKCRTVRTMARHMEDEFQMQQARSDNKSNKCCLNMRSLTIGRHCGCYVSILYIGIKLLYTANIVVQFFLLSHFLGTDNIFYGFSVLSDLLHEQQWEQTGFFPRVTLCDFEVRALGNVHRHTVQCVLMINMFNEKIFLFLWFWFLVVGFATALNAFYWLLVIFFPNQGSTFVKKYLSALSDHPNKPVTDDVTVRKFVNDFLCKDGVFMLRMIAAHSGEMVCGELVLSLWNDFNKVEQQPHPAQYWDQENDSSI</sequence>
<evidence type="ECO:0000256" key="4">
    <source>
        <dbReference type="ARBA" id="ARBA00022475"/>
    </source>
</evidence>
<comment type="function">
    <text evidence="12">Structural component of the gap junctions.</text>
</comment>
<evidence type="ECO:0000256" key="8">
    <source>
        <dbReference type="ARBA" id="ARBA00022989"/>
    </source>
</evidence>
<reference evidence="14" key="1">
    <citation type="submission" date="2022-11" db="UniProtKB">
        <authorList>
            <consortium name="WormBaseParasite"/>
        </authorList>
    </citation>
    <scope>IDENTIFICATION</scope>
</reference>
<organism evidence="13 14">
    <name type="scientific">Romanomermis culicivorax</name>
    <name type="common">Nematode worm</name>
    <dbReference type="NCBI Taxonomy" id="13658"/>
    <lineage>
        <taxon>Eukaryota</taxon>
        <taxon>Metazoa</taxon>
        <taxon>Ecdysozoa</taxon>
        <taxon>Nematoda</taxon>
        <taxon>Enoplea</taxon>
        <taxon>Dorylaimia</taxon>
        <taxon>Mermithida</taxon>
        <taxon>Mermithoidea</taxon>
        <taxon>Mermithidae</taxon>
        <taxon>Romanomermis</taxon>
    </lineage>
</organism>
<dbReference type="Proteomes" id="UP000887565">
    <property type="component" value="Unplaced"/>
</dbReference>
<evidence type="ECO:0000256" key="3">
    <source>
        <dbReference type="ARBA" id="ARBA00022448"/>
    </source>
</evidence>
<dbReference type="GO" id="GO:0005886">
    <property type="term" value="C:plasma membrane"/>
    <property type="evidence" value="ECO:0007669"/>
    <property type="project" value="UniProtKB-SubCell"/>
</dbReference>
<evidence type="ECO:0000256" key="10">
    <source>
        <dbReference type="ARBA" id="ARBA00023136"/>
    </source>
</evidence>
<evidence type="ECO:0000313" key="14">
    <source>
        <dbReference type="WBParaSite" id="nRc.2.0.1.t37247-RA"/>
    </source>
</evidence>
<dbReference type="GO" id="GO:0034220">
    <property type="term" value="P:monoatomic ion transmembrane transport"/>
    <property type="evidence" value="ECO:0007669"/>
    <property type="project" value="UniProtKB-KW"/>
</dbReference>
<keyword evidence="7" id="KW-0965">Cell junction</keyword>
<keyword evidence="8 12" id="KW-1133">Transmembrane helix</keyword>
<gene>
    <name evidence="12" type="primary">inx</name>
</gene>
<evidence type="ECO:0000256" key="1">
    <source>
        <dbReference type="ARBA" id="ARBA00004610"/>
    </source>
</evidence>
<keyword evidence="3 12" id="KW-0813">Transport</keyword>
<evidence type="ECO:0000256" key="2">
    <source>
        <dbReference type="ARBA" id="ARBA00004651"/>
    </source>
</evidence>
<dbReference type="OMA" id="QSINAWI"/>
<dbReference type="AlphaFoldDB" id="A0A915KEV2"/>
<dbReference type="GO" id="GO:0005243">
    <property type="term" value="F:gap junction channel activity"/>
    <property type="evidence" value="ECO:0007669"/>
    <property type="project" value="TreeGrafter"/>
</dbReference>
<evidence type="ECO:0000256" key="12">
    <source>
        <dbReference type="RuleBase" id="RU010713"/>
    </source>
</evidence>
<keyword evidence="9 12" id="KW-0406">Ion transport</keyword>
<dbReference type="WBParaSite" id="nRc.2.0.1.t37247-RA">
    <property type="protein sequence ID" value="nRc.2.0.1.t37247-RA"/>
    <property type="gene ID" value="nRc.2.0.1.g37247"/>
</dbReference>
<feature type="transmembrane region" description="Helical" evidence="12">
    <location>
        <begin position="55"/>
        <end position="80"/>
    </location>
</feature>
<comment type="caution">
    <text evidence="12">Lacks conserved residue(s) required for the propagation of feature annotation.</text>
</comment>
<evidence type="ECO:0000256" key="6">
    <source>
        <dbReference type="ARBA" id="ARBA00022868"/>
    </source>
</evidence>
<comment type="subcellular location">
    <subcellularLocation>
        <location evidence="1">Cell junction</location>
        <location evidence="1">Gap junction</location>
    </subcellularLocation>
    <subcellularLocation>
        <location evidence="2 12">Cell membrane</location>
        <topology evidence="2 12">Multi-pass membrane protein</topology>
    </subcellularLocation>
</comment>
<keyword evidence="11 12" id="KW-0407">Ion channel</keyword>
<evidence type="ECO:0000256" key="5">
    <source>
        <dbReference type="ARBA" id="ARBA00022692"/>
    </source>
</evidence>
<evidence type="ECO:0000256" key="11">
    <source>
        <dbReference type="ARBA" id="ARBA00023303"/>
    </source>
</evidence>
<keyword evidence="13" id="KW-1185">Reference proteome</keyword>
<evidence type="ECO:0000256" key="9">
    <source>
        <dbReference type="ARBA" id="ARBA00023065"/>
    </source>
</evidence>
<dbReference type="InterPro" id="IPR000990">
    <property type="entry name" value="Innexin"/>
</dbReference>
<dbReference type="PROSITE" id="PS51013">
    <property type="entry name" value="PANNEXIN"/>
    <property type="match status" value="1"/>
</dbReference>
<accession>A0A915KEV2</accession>
<feature type="transmembrane region" description="Helical" evidence="12">
    <location>
        <begin position="146"/>
        <end position="174"/>
    </location>
</feature>
<evidence type="ECO:0000256" key="7">
    <source>
        <dbReference type="ARBA" id="ARBA00022949"/>
    </source>
</evidence>
<keyword evidence="5 12" id="KW-0812">Transmembrane</keyword>
<keyword evidence="4" id="KW-1003">Cell membrane</keyword>